<protein>
    <recommendedName>
        <fullName evidence="2">Glycosyltransferase 2-like domain-containing protein</fullName>
    </recommendedName>
</protein>
<dbReference type="PANTHER" id="PTHR43685">
    <property type="entry name" value="GLYCOSYLTRANSFERASE"/>
    <property type="match status" value="1"/>
</dbReference>
<keyword evidence="1" id="KW-0812">Transmembrane</keyword>
<dbReference type="SUPFAM" id="SSF53448">
    <property type="entry name" value="Nucleotide-diphospho-sugar transferases"/>
    <property type="match status" value="1"/>
</dbReference>
<dbReference type="AlphaFoldDB" id="A0A2F0PGN5"/>
<dbReference type="RefSeq" id="WP_055316600.1">
    <property type="nucleotide sequence ID" value="NZ_CADDTT010000010.1"/>
</dbReference>
<evidence type="ECO:0000256" key="1">
    <source>
        <dbReference type="SAM" id="Phobius"/>
    </source>
</evidence>
<accession>A0A2F0PGN5</accession>
<dbReference type="EMBL" id="LJEX02000105">
    <property type="protein sequence ID" value="OCO83255.1"/>
    <property type="molecule type" value="Genomic_DNA"/>
</dbReference>
<dbReference type="Gene3D" id="3.90.550.10">
    <property type="entry name" value="Spore Coat Polysaccharide Biosynthesis Protein SpsA, Chain A"/>
    <property type="match status" value="1"/>
</dbReference>
<dbReference type="Pfam" id="PF00535">
    <property type="entry name" value="Glycos_transf_2"/>
    <property type="match status" value="1"/>
</dbReference>
<evidence type="ECO:0000313" key="3">
    <source>
        <dbReference type="EMBL" id="OCO83255.1"/>
    </source>
</evidence>
<gene>
    <name evidence="3" type="ORF">AN695_0219305</name>
</gene>
<name>A0A2F0PGN5_SERMA</name>
<dbReference type="CDD" id="cd04196">
    <property type="entry name" value="GT_2_like_d"/>
    <property type="match status" value="1"/>
</dbReference>
<evidence type="ECO:0000259" key="2">
    <source>
        <dbReference type="Pfam" id="PF00535"/>
    </source>
</evidence>
<feature type="transmembrane region" description="Helical" evidence="1">
    <location>
        <begin position="277"/>
        <end position="294"/>
    </location>
</feature>
<dbReference type="InterPro" id="IPR001173">
    <property type="entry name" value="Glyco_trans_2-like"/>
</dbReference>
<dbReference type="InterPro" id="IPR029044">
    <property type="entry name" value="Nucleotide-diphossugar_trans"/>
</dbReference>
<evidence type="ECO:0000313" key="4">
    <source>
        <dbReference type="Proteomes" id="UP000050489"/>
    </source>
</evidence>
<reference evidence="4" key="1">
    <citation type="submission" date="2016-04" db="EMBL/GenBank/DDBJ databases">
        <authorList>
            <person name="Osei Sekyere J."/>
            <person name="Sivertsen A."/>
            <person name="Pedersen A.T."/>
            <person name="Sundsfjord A."/>
        </authorList>
    </citation>
    <scope>NUCLEOTIDE SEQUENCE [LARGE SCALE GENOMIC DNA]</scope>
    <source>
        <strain evidence="4">945174350</strain>
    </source>
</reference>
<dbReference type="InterPro" id="IPR050834">
    <property type="entry name" value="Glycosyltransf_2"/>
</dbReference>
<comment type="caution">
    <text evidence="3">The sequence shown here is derived from an EMBL/GenBank/DDBJ whole genome shotgun (WGS) entry which is preliminary data.</text>
</comment>
<sequence>MFEYEVVVCTYNGERYIVEQLASIVSQTICPQRIIVSDDGSTDNTLKLVADFAATTSVQFDVQQRVAGPKGPAHNFLHALSLTTAANVFLSDQDDVWVTDKIEHYQRVVSQIGDDSQPLLIFSDAELVDSELRFLNASFLQNERLNPVQQLVFPRLIFQNCIQGATVMVNRALLKLLRPSQHMLMHDWWLGLLAITFGRLVFIPERLIKYRQHAHNVVGSSGYGLKRILAKFMRLSSVAHQNRLVIEQAVSFYEIYGKGLKKEDKKFLERMLRSRRFMLWQLFLLKFAVARTTITRTVSLYFLY</sequence>
<proteinExistence type="predicted"/>
<keyword evidence="1" id="KW-1133">Transmembrane helix</keyword>
<keyword evidence="1" id="KW-0472">Membrane</keyword>
<feature type="transmembrane region" description="Helical" evidence="1">
    <location>
        <begin position="183"/>
        <end position="202"/>
    </location>
</feature>
<dbReference type="PANTHER" id="PTHR43685:SF11">
    <property type="entry name" value="GLYCOSYLTRANSFERASE TAGX-RELATED"/>
    <property type="match status" value="1"/>
</dbReference>
<dbReference type="Proteomes" id="UP000050489">
    <property type="component" value="Unassembled WGS sequence"/>
</dbReference>
<feature type="domain" description="Glycosyltransferase 2-like" evidence="2">
    <location>
        <begin position="6"/>
        <end position="109"/>
    </location>
</feature>
<organism evidence="3 4">
    <name type="scientific">Serratia marcescens</name>
    <dbReference type="NCBI Taxonomy" id="615"/>
    <lineage>
        <taxon>Bacteria</taxon>
        <taxon>Pseudomonadati</taxon>
        <taxon>Pseudomonadota</taxon>
        <taxon>Gammaproteobacteria</taxon>
        <taxon>Enterobacterales</taxon>
        <taxon>Yersiniaceae</taxon>
        <taxon>Serratia</taxon>
    </lineage>
</organism>